<dbReference type="VEuPathDB" id="FungiDB:CJI97_005030"/>
<dbReference type="Pfam" id="PF00134">
    <property type="entry name" value="Cyclin_N"/>
    <property type="match status" value="1"/>
</dbReference>
<keyword evidence="2 4" id="KW-0195">Cyclin</keyword>
<dbReference type="InterPro" id="IPR048258">
    <property type="entry name" value="Cyclins_cyclin-box"/>
</dbReference>
<dbReference type="VEuPathDB" id="FungiDB:B9J08_004946"/>
<dbReference type="InterPro" id="IPR013763">
    <property type="entry name" value="Cyclin-like_dom"/>
</dbReference>
<dbReference type="AlphaFoldDB" id="A0A0L0P655"/>
<dbReference type="Proteomes" id="UP000037122">
    <property type="component" value="Unassembled WGS sequence"/>
</dbReference>
<gene>
    <name evidence="6" type="ORF">QG37_01047</name>
</gene>
<sequence length="499" mass="55987">MSIHGTFSYAGTTINQYKYPHRLYEREVQIHADCFAEYEDDISLTLLRALVVTQPNFKLYDNQPYINASVRAKLVDFLLRMAVRLKLVPYVFCKAVRLFDRYCSKRIVLLQQAQLVATTCLWISAKVYGGNNHFANLSSSKCGQVKTILNLGYGSGARFCGPTERYRMPKICELVKLCGARCNYDISMFKQMELHIMSTLDWNLVDTAVDEFLVDLRDLKSCTDVTNPQKSDIATLKAFVSYASCYQYELIKYTPVEVAKAAVDLLNETFHLTATDAAFLTLNNCIFAEIPDLNARQDDIRNLLIQAVVSAPDYLLHCFDTLGPRYLYSSLTKTTKMPPPIDTGISTPTESSYPTPTSAPHFDVPLTNYTYTKPTNVSLSSESYAYETSPSIDGVPFVSKLVSKGLKISVTEAANINSHHYPLLRTQGSKGPMGMLDLLPQPRQTLQESFYKNNNSLTSIASSNSSKGSDMFYDSHRYGISTPISIEDDKSLMKKKKSS</sequence>
<evidence type="ECO:0000256" key="1">
    <source>
        <dbReference type="ARBA" id="ARBA00022618"/>
    </source>
</evidence>
<evidence type="ECO:0000259" key="5">
    <source>
        <dbReference type="SMART" id="SM00385"/>
    </source>
</evidence>
<feature type="domain" description="Cyclin-like" evidence="5">
    <location>
        <begin position="76"/>
        <end position="198"/>
    </location>
</feature>
<keyword evidence="3" id="KW-0131">Cell cycle</keyword>
<evidence type="ECO:0000313" key="6">
    <source>
        <dbReference type="EMBL" id="KNE01710.1"/>
    </source>
</evidence>
<dbReference type="PROSITE" id="PS00292">
    <property type="entry name" value="CYCLINS"/>
    <property type="match status" value="1"/>
</dbReference>
<dbReference type="PANTHER" id="PTHR21615">
    <property type="entry name" value="CYCLIN N-TERMINAL DOMAIN-CONTAINING PROTEIN 1"/>
    <property type="match status" value="1"/>
</dbReference>
<dbReference type="EMBL" id="LGST01000008">
    <property type="protein sequence ID" value="KNE01710.1"/>
    <property type="molecule type" value="Genomic_DNA"/>
</dbReference>
<evidence type="ECO:0000256" key="3">
    <source>
        <dbReference type="ARBA" id="ARBA00023306"/>
    </source>
</evidence>
<organism evidence="6 7">
    <name type="scientific">Candidozyma auris</name>
    <name type="common">Yeast</name>
    <name type="synonym">Candida auris</name>
    <dbReference type="NCBI Taxonomy" id="498019"/>
    <lineage>
        <taxon>Eukaryota</taxon>
        <taxon>Fungi</taxon>
        <taxon>Dikarya</taxon>
        <taxon>Ascomycota</taxon>
        <taxon>Saccharomycotina</taxon>
        <taxon>Pichiomycetes</taxon>
        <taxon>Metschnikowiaceae</taxon>
        <taxon>Candidozyma</taxon>
    </lineage>
</organism>
<evidence type="ECO:0000256" key="2">
    <source>
        <dbReference type="ARBA" id="ARBA00023127"/>
    </source>
</evidence>
<dbReference type="VEuPathDB" id="FungiDB:CJI96_0003736"/>
<comment type="similarity">
    <text evidence="4">Belongs to the cyclin family.</text>
</comment>
<dbReference type="VEuPathDB" id="FungiDB:CJJ09_004417"/>
<name>A0A0L0P655_CANAR</name>
<protein>
    <recommendedName>
        <fullName evidence="5">Cyclin-like domain-containing protein</fullName>
    </recommendedName>
</protein>
<dbReference type="SMART" id="SM00385">
    <property type="entry name" value="CYCLIN"/>
    <property type="match status" value="1"/>
</dbReference>
<comment type="caution">
    <text evidence="6">The sequence shown here is derived from an EMBL/GenBank/DDBJ whole genome shotgun (WGS) entry which is preliminary data.</text>
</comment>
<keyword evidence="1" id="KW-0132">Cell division</keyword>
<accession>A0A0L0P655</accession>
<dbReference type="InterPro" id="IPR006671">
    <property type="entry name" value="Cyclin_N"/>
</dbReference>
<reference evidence="7" key="1">
    <citation type="journal article" date="2015" name="BMC Genomics">
        <title>Draft genome of a commonly misdiagnosed multidrug resistant pathogen Candida auris.</title>
        <authorList>
            <person name="Chatterjee S."/>
            <person name="Alampalli S.V."/>
            <person name="Nageshan R.K."/>
            <person name="Chettiar S.T."/>
            <person name="Joshi S."/>
            <person name="Tatu U.S."/>
        </authorList>
    </citation>
    <scope>NUCLEOTIDE SEQUENCE [LARGE SCALE GENOMIC DNA]</scope>
    <source>
        <strain evidence="7">6684</strain>
    </source>
</reference>
<dbReference type="VEuPathDB" id="FungiDB:CJJ07_003236"/>
<dbReference type="SUPFAM" id="SSF47954">
    <property type="entry name" value="Cyclin-like"/>
    <property type="match status" value="1"/>
</dbReference>
<proteinExistence type="inferred from homology"/>
<evidence type="ECO:0000256" key="4">
    <source>
        <dbReference type="RuleBase" id="RU000383"/>
    </source>
</evidence>
<dbReference type="PANTHER" id="PTHR21615:SF2">
    <property type="entry name" value="CYCLIN N-TERMINAL DOMAIN-CONTAINING PROTEIN 1"/>
    <property type="match status" value="1"/>
</dbReference>
<dbReference type="VEuPathDB" id="FungiDB:QG37_01047"/>
<dbReference type="Gene3D" id="1.10.472.10">
    <property type="entry name" value="Cyclin-like"/>
    <property type="match status" value="1"/>
</dbReference>
<dbReference type="InterPro" id="IPR036915">
    <property type="entry name" value="Cyclin-like_sf"/>
</dbReference>
<evidence type="ECO:0000313" key="7">
    <source>
        <dbReference type="Proteomes" id="UP000037122"/>
    </source>
</evidence>
<dbReference type="GO" id="GO:0051301">
    <property type="term" value="P:cell division"/>
    <property type="evidence" value="ECO:0007669"/>
    <property type="project" value="UniProtKB-KW"/>
</dbReference>